<feature type="binding site" evidence="9">
    <location>
        <begin position="149"/>
        <end position="152"/>
    </location>
    <ligand>
        <name>substrate</name>
    </ligand>
</feature>
<dbReference type="InterPro" id="IPR014026">
    <property type="entry name" value="UDP-Glc/GDP-Man_DH_dimer"/>
</dbReference>
<name>A0AAJ2K3K9_9BACL</name>
<dbReference type="SUPFAM" id="SSF48179">
    <property type="entry name" value="6-phosphogluconate dehydrogenase C-terminal domain-like"/>
    <property type="match status" value="1"/>
</dbReference>
<evidence type="ECO:0000313" key="13">
    <source>
        <dbReference type="Proteomes" id="UP001250538"/>
    </source>
</evidence>
<feature type="binding site" evidence="9">
    <location>
        <position position="201"/>
    </location>
    <ligand>
        <name>substrate</name>
    </ligand>
</feature>
<dbReference type="Pfam" id="PF00984">
    <property type="entry name" value="UDPG_MGDP_dh"/>
    <property type="match status" value="1"/>
</dbReference>
<evidence type="ECO:0000256" key="10">
    <source>
        <dbReference type="PIRSR" id="PIRSR500134-3"/>
    </source>
</evidence>
<dbReference type="Pfam" id="PF03721">
    <property type="entry name" value="UDPG_MGDP_dh_N"/>
    <property type="match status" value="1"/>
</dbReference>
<evidence type="ECO:0000256" key="2">
    <source>
        <dbReference type="ARBA" id="ARBA00006601"/>
    </source>
</evidence>
<dbReference type="AlphaFoldDB" id="A0AAJ2K3K9"/>
<dbReference type="SMART" id="SM00984">
    <property type="entry name" value="UDPG_MGDP_dh_C"/>
    <property type="match status" value="1"/>
</dbReference>
<keyword evidence="4 7" id="KW-0560">Oxidoreductase</keyword>
<evidence type="ECO:0000256" key="5">
    <source>
        <dbReference type="ARBA" id="ARBA00023027"/>
    </source>
</evidence>
<gene>
    <name evidence="12" type="ORF">RQP50_27175</name>
</gene>
<comment type="similarity">
    <text evidence="2 7">Belongs to the UDP-glucose/GDP-mannose dehydrogenase family.</text>
</comment>
<dbReference type="PANTHER" id="PTHR43750:SF3">
    <property type="entry name" value="UDP-GLUCOSE 6-DEHYDROGENASE TUAD"/>
    <property type="match status" value="1"/>
</dbReference>
<evidence type="ECO:0000256" key="3">
    <source>
        <dbReference type="ARBA" id="ARBA00012954"/>
    </source>
</evidence>
<feature type="binding site" evidence="10">
    <location>
        <position position="328"/>
    </location>
    <ligand>
        <name>NAD(+)</name>
        <dbReference type="ChEBI" id="CHEBI:57540"/>
    </ligand>
</feature>
<sequence>MRIAVFGLGFVGLTTALGFADKGFSVRGYDINKERCAEIVGGKVSFFEPELDNALIRNLGRTFTIADSAVDAAYRSDICFFCVGTPGLPDGSVDLTHLLAAIDSALATVSNDCVLVVKSTIPPGTLNERITPHVRAKGANNPVAVNPEFLREGKCWDDFMNADRIVCGVTDDAAKNVLSELYMPFGAPLHFVEPNTAEYIKYLSNSLLAALISYSNEMALLADAVGGIDTARAFRILHEDRRIANSGINSYIYPGCGYGGYCLPKDIAALDAVARNRGFTPRILEGVISLNNEMPERTARKIARASGEKTEKIGILGLSFKPGVDDVRDSPAAKIIAALTQGGYASIYTYDPLAMREFQKTYRLPITYCVSVQEVCETCATVALVTAWEEFKGMDKAFPDTRFVDCRYFLGN</sequence>
<proteinExistence type="inferred from homology"/>
<comment type="caution">
    <text evidence="12">The sequence shown here is derived from an EMBL/GenBank/DDBJ whole genome shotgun (WGS) entry which is preliminary data.</text>
</comment>
<feature type="binding site" evidence="9">
    <location>
        <position position="321"/>
    </location>
    <ligand>
        <name>substrate</name>
    </ligand>
</feature>
<dbReference type="GO" id="GO:0003979">
    <property type="term" value="F:UDP-glucose 6-dehydrogenase activity"/>
    <property type="evidence" value="ECO:0007669"/>
    <property type="project" value="UniProtKB-EC"/>
</dbReference>
<dbReference type="Gene3D" id="1.20.5.100">
    <property type="entry name" value="Cytochrome c1, transmembrane anchor, C-terminal"/>
    <property type="match status" value="1"/>
</dbReference>
<dbReference type="NCBIfam" id="TIGR03026">
    <property type="entry name" value="NDP-sugDHase"/>
    <property type="match status" value="1"/>
</dbReference>
<evidence type="ECO:0000256" key="8">
    <source>
        <dbReference type="PIRSR" id="PIRSR500134-1"/>
    </source>
</evidence>
<dbReference type="InterPro" id="IPR008927">
    <property type="entry name" value="6-PGluconate_DH-like_C_sf"/>
</dbReference>
<dbReference type="InterPro" id="IPR014027">
    <property type="entry name" value="UDP-Glc/GDP-Man_DH_C"/>
</dbReference>
<evidence type="ECO:0000256" key="9">
    <source>
        <dbReference type="PIRSR" id="PIRSR500134-2"/>
    </source>
</evidence>
<dbReference type="EMBL" id="JAVYAA010000010">
    <property type="protein sequence ID" value="MDT8979925.1"/>
    <property type="molecule type" value="Genomic_DNA"/>
</dbReference>
<dbReference type="EC" id="1.1.1.22" evidence="3 7"/>
<dbReference type="GO" id="GO:0000271">
    <property type="term" value="P:polysaccharide biosynthetic process"/>
    <property type="evidence" value="ECO:0007669"/>
    <property type="project" value="InterPro"/>
</dbReference>
<dbReference type="RefSeq" id="WP_315747295.1">
    <property type="nucleotide sequence ID" value="NZ_JAVYAA010000010.1"/>
</dbReference>
<dbReference type="SUPFAM" id="SSF51735">
    <property type="entry name" value="NAD(P)-binding Rossmann-fold domains"/>
    <property type="match status" value="1"/>
</dbReference>
<feature type="binding site" evidence="10">
    <location>
        <position position="35"/>
    </location>
    <ligand>
        <name>NAD(+)</name>
        <dbReference type="ChEBI" id="CHEBI:57540"/>
    </ligand>
</feature>
<dbReference type="Gene3D" id="3.40.50.720">
    <property type="entry name" value="NAD(P)-binding Rossmann-like Domain"/>
    <property type="match status" value="2"/>
</dbReference>
<feature type="binding site" evidence="10">
    <location>
        <position position="152"/>
    </location>
    <ligand>
        <name>NAD(+)</name>
        <dbReference type="ChEBI" id="CHEBI:57540"/>
    </ligand>
</feature>
<evidence type="ECO:0000256" key="4">
    <source>
        <dbReference type="ARBA" id="ARBA00023002"/>
    </source>
</evidence>
<feature type="binding site" evidence="9">
    <location>
        <position position="259"/>
    </location>
    <ligand>
        <name>substrate</name>
    </ligand>
</feature>
<dbReference type="InterPro" id="IPR036220">
    <property type="entry name" value="UDP-Glc/GDP-Man_DH_C_sf"/>
</dbReference>
<reference evidence="13" key="1">
    <citation type="submission" date="2023-09" db="EMBL/GenBank/DDBJ databases">
        <title>Paenibacillus sp. chi10 Genome sequencing and assembly.</title>
        <authorList>
            <person name="Kim I."/>
        </authorList>
    </citation>
    <scope>NUCLEOTIDE SEQUENCE [LARGE SCALE GENOMIC DNA]</scope>
    <source>
        <strain evidence="13">chi10</strain>
    </source>
</reference>
<dbReference type="Proteomes" id="UP001250538">
    <property type="component" value="Unassembled WGS sequence"/>
</dbReference>
<evidence type="ECO:0000259" key="11">
    <source>
        <dbReference type="SMART" id="SM00984"/>
    </source>
</evidence>
<feature type="binding site" evidence="9">
    <location>
        <begin position="251"/>
        <end position="255"/>
    </location>
    <ligand>
        <name>substrate</name>
    </ligand>
</feature>
<dbReference type="Pfam" id="PF03720">
    <property type="entry name" value="UDPG_MGDP_dh_C"/>
    <property type="match status" value="1"/>
</dbReference>
<feature type="binding site" evidence="10">
    <location>
        <position position="85"/>
    </location>
    <ligand>
        <name>NAD(+)</name>
        <dbReference type="ChEBI" id="CHEBI:57540"/>
    </ligand>
</feature>
<dbReference type="InterPro" id="IPR017476">
    <property type="entry name" value="UDP-Glc/GDP-Man"/>
</dbReference>
<dbReference type="PANTHER" id="PTHR43750">
    <property type="entry name" value="UDP-GLUCOSE 6-DEHYDROGENASE TUAD"/>
    <property type="match status" value="1"/>
</dbReference>
<keyword evidence="13" id="KW-1185">Reference proteome</keyword>
<dbReference type="SUPFAM" id="SSF52413">
    <property type="entry name" value="UDP-glucose/GDP-mannose dehydrogenase C-terminal domain"/>
    <property type="match status" value="1"/>
</dbReference>
<dbReference type="PIRSF" id="PIRSF500134">
    <property type="entry name" value="UDPglc_DH_bac"/>
    <property type="match status" value="1"/>
</dbReference>
<comment type="pathway">
    <text evidence="1">Nucleotide-sugar biosynthesis; UDP-alpha-D-glucuronate biosynthesis; UDP-alpha-D-glucuronate from UDP-alpha-D-glucose: step 1/1.</text>
</comment>
<dbReference type="InterPro" id="IPR028357">
    <property type="entry name" value="UDPglc_DH_bac"/>
</dbReference>
<dbReference type="PIRSF" id="PIRSF000124">
    <property type="entry name" value="UDPglc_GDPman_dh"/>
    <property type="match status" value="1"/>
</dbReference>
<protein>
    <recommendedName>
        <fullName evidence="3 7">UDP-glucose 6-dehydrogenase</fullName>
        <ecNumber evidence="3 7">1.1.1.22</ecNumber>
    </recommendedName>
</protein>
<evidence type="ECO:0000256" key="1">
    <source>
        <dbReference type="ARBA" id="ARBA00004701"/>
    </source>
</evidence>
<feature type="binding site" evidence="10">
    <location>
        <position position="120"/>
    </location>
    <ligand>
        <name>NAD(+)</name>
        <dbReference type="ChEBI" id="CHEBI:57540"/>
    </ligand>
</feature>
<dbReference type="InterPro" id="IPR036291">
    <property type="entry name" value="NAD(P)-bd_dom_sf"/>
</dbReference>
<comment type="catalytic activity">
    <reaction evidence="6 7">
        <text>UDP-alpha-D-glucose + 2 NAD(+) + H2O = UDP-alpha-D-glucuronate + 2 NADH + 3 H(+)</text>
        <dbReference type="Rhea" id="RHEA:23596"/>
        <dbReference type="ChEBI" id="CHEBI:15377"/>
        <dbReference type="ChEBI" id="CHEBI:15378"/>
        <dbReference type="ChEBI" id="CHEBI:57540"/>
        <dbReference type="ChEBI" id="CHEBI:57945"/>
        <dbReference type="ChEBI" id="CHEBI:58052"/>
        <dbReference type="ChEBI" id="CHEBI:58885"/>
        <dbReference type="EC" id="1.1.1.22"/>
    </reaction>
</comment>
<feature type="domain" description="UDP-glucose/GDP-mannose dehydrogenase C-terminal" evidence="11">
    <location>
        <begin position="314"/>
        <end position="412"/>
    </location>
</feature>
<feature type="binding site" evidence="10">
    <location>
        <position position="265"/>
    </location>
    <ligand>
        <name>NAD(+)</name>
        <dbReference type="ChEBI" id="CHEBI:57540"/>
    </ligand>
</feature>
<feature type="active site" description="Nucleophile" evidence="8">
    <location>
        <position position="262"/>
    </location>
</feature>
<organism evidence="12 13">
    <name type="scientific">Paenibacillus suaedae</name>
    <dbReference type="NCBI Taxonomy" id="3077233"/>
    <lineage>
        <taxon>Bacteria</taxon>
        <taxon>Bacillati</taxon>
        <taxon>Bacillota</taxon>
        <taxon>Bacilli</taxon>
        <taxon>Bacillales</taxon>
        <taxon>Paenibacillaceae</taxon>
        <taxon>Paenibacillus</taxon>
    </lineage>
</organism>
<dbReference type="InterPro" id="IPR001732">
    <property type="entry name" value="UDP-Glc/GDP-Man_DH_N"/>
</dbReference>
<accession>A0AAJ2K3K9</accession>
<evidence type="ECO:0000313" key="12">
    <source>
        <dbReference type="EMBL" id="MDT8979925.1"/>
    </source>
</evidence>
<feature type="binding site" evidence="10">
    <location>
        <position position="30"/>
    </location>
    <ligand>
        <name>NAD(+)</name>
        <dbReference type="ChEBI" id="CHEBI:57540"/>
    </ligand>
</feature>
<evidence type="ECO:0000256" key="7">
    <source>
        <dbReference type="PIRNR" id="PIRNR000124"/>
    </source>
</evidence>
<keyword evidence="5 7" id="KW-0520">NAD</keyword>
<dbReference type="GO" id="GO:0051287">
    <property type="term" value="F:NAD binding"/>
    <property type="evidence" value="ECO:0007669"/>
    <property type="project" value="InterPro"/>
</dbReference>
<evidence type="ECO:0000256" key="6">
    <source>
        <dbReference type="ARBA" id="ARBA00047473"/>
    </source>
</evidence>